<comment type="caution">
    <text evidence="1">The sequence shown here is derived from an EMBL/GenBank/DDBJ whole genome shotgun (WGS) entry which is preliminary data.</text>
</comment>
<protein>
    <submittedName>
        <fullName evidence="1">Transposase domain protein</fullName>
    </submittedName>
</protein>
<sequence>MTGAKFEVDWPAEAARAALVRSHFGARRKAFNWAWLG</sequence>
<reference evidence="1" key="1">
    <citation type="submission" date="2014-01" db="EMBL/GenBank/DDBJ databases">
        <authorList>
            <person name="Brown-Elliot B."/>
            <person name="Wallace R."/>
            <person name="Lenaerts A."/>
            <person name="Ordway D."/>
            <person name="DeGroote M.A."/>
            <person name="Parker T."/>
            <person name="Sizemore C."/>
            <person name="Tallon L.J."/>
            <person name="Sadzewicz L.K."/>
            <person name="Sengamalay N."/>
            <person name="Fraser C.M."/>
            <person name="Hine E."/>
            <person name="Shefchek K.A."/>
            <person name="Das S.P."/>
            <person name="Tettelin H."/>
        </authorList>
    </citation>
    <scope>NUCLEOTIDE SEQUENCE [LARGE SCALE GENOMIC DNA]</scope>
    <source>
        <strain evidence="1">4042</strain>
    </source>
</reference>
<dbReference type="PATRIC" id="fig|1299334.3.peg.2496"/>
<dbReference type="AlphaFoldDB" id="X8DA61"/>
<accession>X8DA61</accession>
<gene>
    <name evidence="1" type="ORF">I553_10814</name>
</gene>
<dbReference type="EMBL" id="JAOB01000027">
    <property type="protein sequence ID" value="EUA65517.1"/>
    <property type="molecule type" value="Genomic_DNA"/>
</dbReference>
<evidence type="ECO:0000313" key="1">
    <source>
        <dbReference type="EMBL" id="EUA65517.1"/>
    </source>
</evidence>
<name>X8DA61_MYCXE</name>
<organism evidence="1">
    <name type="scientific">Mycobacterium xenopi 4042</name>
    <dbReference type="NCBI Taxonomy" id="1299334"/>
    <lineage>
        <taxon>Bacteria</taxon>
        <taxon>Bacillati</taxon>
        <taxon>Actinomycetota</taxon>
        <taxon>Actinomycetes</taxon>
        <taxon>Mycobacteriales</taxon>
        <taxon>Mycobacteriaceae</taxon>
        <taxon>Mycobacterium</taxon>
    </lineage>
</organism>
<proteinExistence type="predicted"/>